<dbReference type="InterPro" id="IPR056187">
    <property type="entry name" value="NOMO_8th"/>
</dbReference>
<keyword evidence="3" id="KW-0175">Coiled coil</keyword>
<sequence length="423" mass="48078">MGGHEEGHRLFAKGSLVEVRIDQEGFDGAWYVATVVNIPSETKKIRTSSSGKYLVKYQTLLADDNGSEPLVEHVDDVKFLRPLPPTETTDDQNHQHSFEVNDIVDAFHRDGWWTGVITRVVDNSKFAVHFHNPPDEIEFSSSVLRVHREWVDCKWVRAKKQGIREPKGGRCYQRKKRGRQHESVMQSTSTVARGDSMSDKNQSLPLEKCSVFWKRIESMEVFQVMPQKPHFRPLDNCEESVREGSAIVRGRLSELLSKKERQGELQEKSKEVEKEILKQKLEKSKMAEESCKKWKELEKQIIFDTLQNVMKDKEIAFLQTQLDVIGEALQSARCDFGRLVASPCSRNKGAKKILFYPRQHHVLVAHNGCQASIPPFSGRLGLYIEGSVSPIRIIVEGDSLNAPLMKGELALGLRVALLIVPIL</sequence>
<evidence type="ECO:0000256" key="4">
    <source>
        <dbReference type="SAM" id="MobiDB-lite"/>
    </source>
</evidence>
<dbReference type="CDD" id="cd20406">
    <property type="entry name" value="Tudor_Agenet_AtDUF_rpt2_4"/>
    <property type="match status" value="1"/>
</dbReference>
<dbReference type="PANTHER" id="PTHR31917">
    <property type="entry name" value="AGENET DOMAIN-CONTAINING PROTEIN-RELATED"/>
    <property type="match status" value="1"/>
</dbReference>
<reference evidence="6 7" key="1">
    <citation type="submission" date="2019-09" db="EMBL/GenBank/DDBJ databases">
        <title>A chromosome-level genome assembly of the Chinese tupelo Nyssa sinensis.</title>
        <authorList>
            <person name="Yang X."/>
            <person name="Kang M."/>
            <person name="Yang Y."/>
            <person name="Xiong H."/>
            <person name="Wang M."/>
            <person name="Zhang Z."/>
            <person name="Wang Z."/>
            <person name="Wu H."/>
            <person name="Ma T."/>
            <person name="Liu J."/>
            <person name="Xi Z."/>
        </authorList>
    </citation>
    <scope>NUCLEOTIDE SEQUENCE [LARGE SCALE GENOMIC DNA]</scope>
    <source>
        <strain evidence="6">J267</strain>
        <tissue evidence="6">Leaf</tissue>
    </source>
</reference>
<keyword evidence="7" id="KW-1185">Reference proteome</keyword>
<dbReference type="InterPro" id="IPR007930">
    <property type="entry name" value="DUF724"/>
</dbReference>
<dbReference type="Proteomes" id="UP000325577">
    <property type="component" value="Linkage Group LG19"/>
</dbReference>
<dbReference type="EMBL" id="CM018042">
    <property type="protein sequence ID" value="KAA8533349.1"/>
    <property type="molecule type" value="Genomic_DNA"/>
</dbReference>
<evidence type="ECO:0000313" key="6">
    <source>
        <dbReference type="EMBL" id="KAA8533349.1"/>
    </source>
</evidence>
<evidence type="ECO:0000313" key="7">
    <source>
        <dbReference type="Proteomes" id="UP000325577"/>
    </source>
</evidence>
<evidence type="ECO:0000256" key="2">
    <source>
        <dbReference type="ARBA" id="ARBA00022604"/>
    </source>
</evidence>
<dbReference type="InterPro" id="IPR014002">
    <property type="entry name" value="Agenet_dom_plant"/>
</dbReference>
<accession>A0A5J5ASP2</accession>
<name>A0A5J5ASP2_9ASTE</name>
<keyword evidence="2" id="KW-0341">Growth regulation</keyword>
<evidence type="ECO:0000256" key="3">
    <source>
        <dbReference type="SAM" id="Coils"/>
    </source>
</evidence>
<dbReference type="InterPro" id="IPR008395">
    <property type="entry name" value="Agenet-like_dom"/>
</dbReference>
<evidence type="ECO:0000259" key="5">
    <source>
        <dbReference type="SMART" id="SM00743"/>
    </source>
</evidence>
<dbReference type="PANTHER" id="PTHR31917:SF153">
    <property type="entry name" value="DUF724 DOMAIN-CONTAINING PROTEIN 3-RELATED"/>
    <property type="match status" value="1"/>
</dbReference>
<feature type="region of interest" description="Disordered" evidence="4">
    <location>
        <begin position="168"/>
        <end position="200"/>
    </location>
</feature>
<feature type="coiled-coil region" evidence="3">
    <location>
        <begin position="255"/>
        <end position="289"/>
    </location>
</feature>
<dbReference type="SMART" id="SM00743">
    <property type="entry name" value="Agenet"/>
    <property type="match status" value="2"/>
</dbReference>
<evidence type="ECO:0000256" key="1">
    <source>
        <dbReference type="ARBA" id="ARBA00022448"/>
    </source>
</evidence>
<proteinExistence type="predicted"/>
<protein>
    <recommendedName>
        <fullName evidence="5">Agenet domain-containing protein</fullName>
    </recommendedName>
</protein>
<dbReference type="Pfam" id="PF05641">
    <property type="entry name" value="Agenet"/>
    <property type="match status" value="2"/>
</dbReference>
<dbReference type="OrthoDB" id="687110at2759"/>
<organism evidence="6 7">
    <name type="scientific">Nyssa sinensis</name>
    <dbReference type="NCBI Taxonomy" id="561372"/>
    <lineage>
        <taxon>Eukaryota</taxon>
        <taxon>Viridiplantae</taxon>
        <taxon>Streptophyta</taxon>
        <taxon>Embryophyta</taxon>
        <taxon>Tracheophyta</taxon>
        <taxon>Spermatophyta</taxon>
        <taxon>Magnoliopsida</taxon>
        <taxon>eudicotyledons</taxon>
        <taxon>Gunneridae</taxon>
        <taxon>Pentapetalae</taxon>
        <taxon>asterids</taxon>
        <taxon>Cornales</taxon>
        <taxon>Nyssaceae</taxon>
        <taxon>Nyssa</taxon>
    </lineage>
</organism>
<dbReference type="AlphaFoldDB" id="A0A5J5ASP2"/>
<dbReference type="Pfam" id="PF23660">
    <property type="entry name" value="NOMO_8th"/>
    <property type="match status" value="1"/>
</dbReference>
<dbReference type="Pfam" id="PF05266">
    <property type="entry name" value="DUF724"/>
    <property type="match status" value="1"/>
</dbReference>
<feature type="domain" description="Agenet" evidence="5">
    <location>
        <begin position="9"/>
        <end position="88"/>
    </location>
</feature>
<keyword evidence="1" id="KW-0813">Transport</keyword>
<feature type="domain" description="Agenet" evidence="5">
    <location>
        <begin position="96"/>
        <end position="152"/>
    </location>
</feature>
<gene>
    <name evidence="6" type="ORF">F0562_033118</name>
</gene>
<dbReference type="CDD" id="cd20405">
    <property type="entry name" value="Tudor_Agenet_AtDUF_rpt1_3"/>
    <property type="match status" value="1"/>
</dbReference>